<dbReference type="Proteomes" id="UP000015455">
    <property type="component" value="Unassembled WGS sequence"/>
</dbReference>
<dbReference type="RefSeq" id="WP_021250572.1">
    <property type="nucleotide sequence ID" value="NZ_ATJV01000086.1"/>
</dbReference>
<name>S9ZAP2_9RHOO</name>
<keyword evidence="2" id="KW-1185">Reference proteome</keyword>
<evidence type="ECO:0000313" key="1">
    <source>
        <dbReference type="EMBL" id="EPZ14345.1"/>
    </source>
</evidence>
<comment type="caution">
    <text evidence="1">The sequence shown here is derived from an EMBL/GenBank/DDBJ whole genome shotgun (WGS) entry which is preliminary data.</text>
</comment>
<dbReference type="EMBL" id="ATJV01000086">
    <property type="protein sequence ID" value="EPZ14345.1"/>
    <property type="molecule type" value="Genomic_DNA"/>
</dbReference>
<accession>S9ZAP2</accession>
<reference evidence="1 2" key="1">
    <citation type="submission" date="2013-06" db="EMBL/GenBank/DDBJ databases">
        <title>Draft genome sequence of Thauera terpenica.</title>
        <authorList>
            <person name="Liu B."/>
            <person name="Frostegard A.H."/>
            <person name="Shapleigh J.P."/>
        </authorList>
    </citation>
    <scope>NUCLEOTIDE SEQUENCE [LARGE SCALE GENOMIC DNA]</scope>
    <source>
        <strain evidence="1 2">58Eu</strain>
    </source>
</reference>
<sequence length="53" mass="6110">MIKPEDFDYHYTAESHWQWAETIAIPFNLPDANSWTGEDAGRNLSARTLKSRA</sequence>
<organism evidence="1 2">
    <name type="scientific">Thauera terpenica 58Eu</name>
    <dbReference type="NCBI Taxonomy" id="1348657"/>
    <lineage>
        <taxon>Bacteria</taxon>
        <taxon>Pseudomonadati</taxon>
        <taxon>Pseudomonadota</taxon>
        <taxon>Betaproteobacteria</taxon>
        <taxon>Rhodocyclales</taxon>
        <taxon>Zoogloeaceae</taxon>
        <taxon>Thauera</taxon>
    </lineage>
</organism>
<dbReference type="STRING" id="1348657.M622_18785"/>
<dbReference type="AlphaFoldDB" id="S9ZAP2"/>
<dbReference type="PATRIC" id="fig|1348657.5.peg.3170"/>
<protein>
    <submittedName>
        <fullName evidence="1">Uncharacterized protein</fullName>
    </submittedName>
</protein>
<dbReference type="OrthoDB" id="7054648at2"/>
<gene>
    <name evidence="1" type="ORF">M622_18785</name>
</gene>
<proteinExistence type="predicted"/>
<evidence type="ECO:0000313" key="2">
    <source>
        <dbReference type="Proteomes" id="UP000015455"/>
    </source>
</evidence>